<dbReference type="PROSITE" id="PS51257">
    <property type="entry name" value="PROKAR_LIPOPROTEIN"/>
    <property type="match status" value="1"/>
</dbReference>
<evidence type="ECO:0000313" key="3">
    <source>
        <dbReference type="Proteomes" id="UP000568664"/>
    </source>
</evidence>
<dbReference type="Proteomes" id="UP000568664">
    <property type="component" value="Unassembled WGS sequence"/>
</dbReference>
<comment type="caution">
    <text evidence="2">The sequence shown here is derived from an EMBL/GenBank/DDBJ whole genome shotgun (WGS) entry which is preliminary data.</text>
</comment>
<dbReference type="AlphaFoldDB" id="A0A7Y0LEB6"/>
<feature type="chain" id="PRO_5031316761" evidence="1">
    <location>
        <begin position="23"/>
        <end position="180"/>
    </location>
</feature>
<name>A0A7Y0LEB6_9GAMM</name>
<organism evidence="2 3">
    <name type="scientific">Thalassotalea algicola</name>
    <dbReference type="NCBI Taxonomy" id="2716224"/>
    <lineage>
        <taxon>Bacteria</taxon>
        <taxon>Pseudomonadati</taxon>
        <taxon>Pseudomonadota</taxon>
        <taxon>Gammaproteobacteria</taxon>
        <taxon>Alteromonadales</taxon>
        <taxon>Colwelliaceae</taxon>
        <taxon>Thalassotalea</taxon>
    </lineage>
</organism>
<sequence>MNMKALLICILAMTLSSCGTHIKEYENALPQLNLTEYFDGPMTAWGIVQDYNQKVTRRFCVELLGSWHENQGELKEKFYFNDGEVSYRTWQLTRKGNSYRGTAEDVTGVANGMTVGFAFQWQYNLQLSIDGHEFEFFLDDWMYQIDPYRVFNRTVMKKFGIEVAEITIFFDKQKPIRTCK</sequence>
<dbReference type="Pfam" id="PF12915">
    <property type="entry name" value="DUF3833"/>
    <property type="match status" value="1"/>
</dbReference>
<dbReference type="RefSeq" id="WP_169074887.1">
    <property type="nucleotide sequence ID" value="NZ_JABBXH010000002.1"/>
</dbReference>
<reference evidence="2 3" key="1">
    <citation type="submission" date="2020-04" db="EMBL/GenBank/DDBJ databases">
        <title>Thalassotalea sp. M1531, isolated from the surface of marine red alga.</title>
        <authorList>
            <person name="Pang L."/>
            <person name="Lu D.-C."/>
        </authorList>
    </citation>
    <scope>NUCLEOTIDE SEQUENCE [LARGE SCALE GENOMIC DNA]</scope>
    <source>
        <strain evidence="2 3">M1531</strain>
    </source>
</reference>
<dbReference type="InterPro" id="IPR024409">
    <property type="entry name" value="DUF3833"/>
</dbReference>
<dbReference type="EMBL" id="JABBXH010000002">
    <property type="protein sequence ID" value="NMP31585.1"/>
    <property type="molecule type" value="Genomic_DNA"/>
</dbReference>
<accession>A0A7Y0LEB6</accession>
<protein>
    <submittedName>
        <fullName evidence="2">DUF3833 domain-containing protein</fullName>
    </submittedName>
</protein>
<gene>
    <name evidence="2" type="ORF">HII17_08425</name>
</gene>
<keyword evidence="3" id="KW-1185">Reference proteome</keyword>
<feature type="signal peptide" evidence="1">
    <location>
        <begin position="1"/>
        <end position="22"/>
    </location>
</feature>
<keyword evidence="1" id="KW-0732">Signal</keyword>
<proteinExistence type="predicted"/>
<evidence type="ECO:0000256" key="1">
    <source>
        <dbReference type="SAM" id="SignalP"/>
    </source>
</evidence>
<evidence type="ECO:0000313" key="2">
    <source>
        <dbReference type="EMBL" id="NMP31585.1"/>
    </source>
</evidence>